<evidence type="ECO:0000313" key="2">
    <source>
        <dbReference type="EMBL" id="SDD95469.1"/>
    </source>
</evidence>
<reference evidence="2 3" key="1">
    <citation type="submission" date="2016-10" db="EMBL/GenBank/DDBJ databases">
        <authorList>
            <person name="de Groot N.N."/>
        </authorList>
    </citation>
    <scope>NUCLEOTIDE SEQUENCE [LARGE SCALE GENOMIC DNA]</scope>
    <source>
        <strain evidence="2 3">R5</strain>
    </source>
</reference>
<evidence type="ECO:0000256" key="1">
    <source>
        <dbReference type="SAM" id="Phobius"/>
    </source>
</evidence>
<keyword evidence="1" id="KW-0812">Transmembrane</keyword>
<keyword evidence="1" id="KW-1133">Transmembrane helix</keyword>
<proteinExistence type="predicted"/>
<gene>
    <name evidence="2" type="ORF">SAMN05216337_1017146</name>
</gene>
<accession>A0A1G6YYJ5</accession>
<dbReference type="Proteomes" id="UP000199245">
    <property type="component" value="Unassembled WGS sequence"/>
</dbReference>
<dbReference type="EMBL" id="FMZW01000017">
    <property type="protein sequence ID" value="SDD95469.1"/>
    <property type="molecule type" value="Genomic_DNA"/>
</dbReference>
<organism evidence="2 3">
    <name type="scientific">Bradyrhizobium brasilense</name>
    <dbReference type="NCBI Taxonomy" id="1419277"/>
    <lineage>
        <taxon>Bacteria</taxon>
        <taxon>Pseudomonadati</taxon>
        <taxon>Pseudomonadota</taxon>
        <taxon>Alphaproteobacteria</taxon>
        <taxon>Hyphomicrobiales</taxon>
        <taxon>Nitrobacteraceae</taxon>
        <taxon>Bradyrhizobium</taxon>
    </lineage>
</organism>
<keyword evidence="1" id="KW-0472">Membrane</keyword>
<feature type="transmembrane region" description="Helical" evidence="1">
    <location>
        <begin position="7"/>
        <end position="26"/>
    </location>
</feature>
<protein>
    <submittedName>
        <fullName evidence="2">Uncharacterized protein</fullName>
    </submittedName>
</protein>
<sequence>MVRDLSVCAICALLIVSLLMIGSYVLDQAAEIIPRPCGWSACHLD</sequence>
<evidence type="ECO:0000313" key="3">
    <source>
        <dbReference type="Proteomes" id="UP000199245"/>
    </source>
</evidence>
<dbReference type="AlphaFoldDB" id="A0A1G6YYJ5"/>
<name>A0A1G6YYJ5_9BRAD</name>